<organism evidence="2 3">
    <name type="scientific">Puccinia coronata f. sp. avenae</name>
    <dbReference type="NCBI Taxonomy" id="200324"/>
    <lineage>
        <taxon>Eukaryota</taxon>
        <taxon>Fungi</taxon>
        <taxon>Dikarya</taxon>
        <taxon>Basidiomycota</taxon>
        <taxon>Pucciniomycotina</taxon>
        <taxon>Pucciniomycetes</taxon>
        <taxon>Pucciniales</taxon>
        <taxon>Pucciniaceae</taxon>
        <taxon>Puccinia</taxon>
    </lineage>
</organism>
<feature type="compositionally biased region" description="Polar residues" evidence="1">
    <location>
        <begin position="404"/>
        <end position="438"/>
    </location>
</feature>
<protein>
    <submittedName>
        <fullName evidence="2">Uncharacterized protein</fullName>
    </submittedName>
</protein>
<feature type="region of interest" description="Disordered" evidence="1">
    <location>
        <begin position="1"/>
        <end position="22"/>
    </location>
</feature>
<dbReference type="EMBL" id="PGCJ01001602">
    <property type="protein sequence ID" value="PLW04627.1"/>
    <property type="molecule type" value="Genomic_DNA"/>
</dbReference>
<evidence type="ECO:0000313" key="3">
    <source>
        <dbReference type="Proteomes" id="UP000235388"/>
    </source>
</evidence>
<evidence type="ECO:0000256" key="1">
    <source>
        <dbReference type="SAM" id="MobiDB-lite"/>
    </source>
</evidence>
<dbReference type="OrthoDB" id="2496664at2759"/>
<dbReference type="AlphaFoldDB" id="A0A2N5RUF6"/>
<feature type="compositionally biased region" description="Basic residues" evidence="1">
    <location>
        <begin position="61"/>
        <end position="70"/>
    </location>
</feature>
<feature type="compositionally biased region" description="Polar residues" evidence="1">
    <location>
        <begin position="1"/>
        <end position="12"/>
    </location>
</feature>
<dbReference type="Proteomes" id="UP000235388">
    <property type="component" value="Unassembled WGS sequence"/>
</dbReference>
<proteinExistence type="predicted"/>
<feature type="compositionally biased region" description="Gly residues" evidence="1">
    <location>
        <begin position="443"/>
        <end position="454"/>
    </location>
</feature>
<reference evidence="2 3" key="1">
    <citation type="submission" date="2017-11" db="EMBL/GenBank/DDBJ databases">
        <title>De novo assembly and phasing of dikaryotic genomes from two isolates of Puccinia coronata f. sp. avenae, the causal agent of oat crown rust.</title>
        <authorList>
            <person name="Miller M.E."/>
            <person name="Zhang Y."/>
            <person name="Omidvar V."/>
            <person name="Sperschneider J."/>
            <person name="Schwessinger B."/>
            <person name="Raley C."/>
            <person name="Palmer J.M."/>
            <person name="Garnica D."/>
            <person name="Upadhyaya N."/>
            <person name="Rathjen J."/>
            <person name="Taylor J.M."/>
            <person name="Park R.F."/>
            <person name="Dodds P.N."/>
            <person name="Hirsch C.D."/>
            <person name="Kianian S.F."/>
            <person name="Figueroa M."/>
        </authorList>
    </citation>
    <scope>NUCLEOTIDE SEQUENCE [LARGE SCALE GENOMIC DNA]</scope>
    <source>
        <strain evidence="2">12NC29</strain>
    </source>
</reference>
<sequence>MSSKRVTGQQISEVPGASPAALDSSIAAPSANAGISSDTITPASLASAAPLASGDAANRAPAKKARITKSKAKDTAKKSSSQDIRQPAKSDGLHDVQSSDSEDAIFKIAKEPPVDVLNPTLNSKELLTNEERLVLWKMARDADIRGDTMTSSTFMSFLNKSKVSQVIPASTKIPETPNPRVEIAMARSEFPGVMQPSSTNAACTAPLAIPVEMTSSGDKGETVYEKGLAFASGAISNSTIWQEDAQCIHIQKRNQLDDSTKDRLTYIGHPFDSEWTQTYKVWEANHRAMYNILLNVYNLQRFASDMRIHKKTCDELCSHHGFLPAFRYDILMRTNTFNHCVLHNGIEHVPNISKFRRDIWQICHVTLMNADELSFQDNPYVDGGVRFGWDTTTGTPKKPKAKQNNDGPEGNTQNNIANSQGGSSNAPGQSSSTGGLQANSNSGNGGGGFRGNRGGFNKNRPQNSQKRSFDKRNE</sequence>
<feature type="region of interest" description="Disordered" evidence="1">
    <location>
        <begin position="390"/>
        <end position="474"/>
    </location>
</feature>
<gene>
    <name evidence="2" type="ORF">PCANC_28056</name>
</gene>
<name>A0A2N5RUF6_9BASI</name>
<feature type="region of interest" description="Disordered" evidence="1">
    <location>
        <begin position="47"/>
        <end position="98"/>
    </location>
</feature>
<keyword evidence="3" id="KW-1185">Reference proteome</keyword>
<evidence type="ECO:0000313" key="2">
    <source>
        <dbReference type="EMBL" id="PLW04627.1"/>
    </source>
</evidence>
<feature type="compositionally biased region" description="Low complexity" evidence="1">
    <location>
        <begin position="47"/>
        <end position="57"/>
    </location>
</feature>
<accession>A0A2N5RUF6</accession>
<comment type="caution">
    <text evidence="2">The sequence shown here is derived from an EMBL/GenBank/DDBJ whole genome shotgun (WGS) entry which is preliminary data.</text>
</comment>